<gene>
    <name evidence="2" type="ORF">ACFPM7_13785</name>
</gene>
<evidence type="ECO:0000313" key="2">
    <source>
        <dbReference type="EMBL" id="MFC5288126.1"/>
    </source>
</evidence>
<evidence type="ECO:0000259" key="1">
    <source>
        <dbReference type="PROSITE" id="PS50943"/>
    </source>
</evidence>
<dbReference type="SUPFAM" id="SSF47413">
    <property type="entry name" value="lambda repressor-like DNA-binding domains"/>
    <property type="match status" value="1"/>
</dbReference>
<reference evidence="3" key="1">
    <citation type="journal article" date="2019" name="Int. J. Syst. Evol. Microbiol.">
        <title>The Global Catalogue of Microorganisms (GCM) 10K type strain sequencing project: providing services to taxonomists for standard genome sequencing and annotation.</title>
        <authorList>
            <consortium name="The Broad Institute Genomics Platform"/>
            <consortium name="The Broad Institute Genome Sequencing Center for Infectious Disease"/>
            <person name="Wu L."/>
            <person name="Ma J."/>
        </authorList>
    </citation>
    <scope>NUCLEOTIDE SEQUENCE [LARGE SCALE GENOMIC DNA]</scope>
    <source>
        <strain evidence="3">CCUG 59778</strain>
    </source>
</reference>
<feature type="domain" description="HTH cro/C1-type" evidence="1">
    <location>
        <begin position="19"/>
        <end position="73"/>
    </location>
</feature>
<sequence length="271" mass="29870">MSGTRRPPQARDRMLGLHLRQHRVERGLTLEAAAEQACMSSATMSRTESGKRHVTAEDVAALLALYRVAPERRTQLVSAARGGYRPIWWTERAPGWPPDILGVCTANAHAVTEFALNAIPHVLQTRRYGLGHLRACAAADLDAAWAAREELRGARELLEQTFFLHESALQTPYGGPGAFGEQLHHLRVATERGIGVRLVRAGVPLGSLNHGWAMMEYPDSPPMVYVELQEGGLFLHEPAIGGYRADLARLREVACTIQETRAHFARLAAHI</sequence>
<evidence type="ECO:0000313" key="3">
    <source>
        <dbReference type="Proteomes" id="UP001596157"/>
    </source>
</evidence>
<dbReference type="SMART" id="SM00530">
    <property type="entry name" value="HTH_XRE"/>
    <property type="match status" value="1"/>
</dbReference>
<comment type="caution">
    <text evidence="2">The sequence shown here is derived from an EMBL/GenBank/DDBJ whole genome shotgun (WGS) entry which is preliminary data.</text>
</comment>
<dbReference type="RefSeq" id="WP_378247758.1">
    <property type="nucleotide sequence ID" value="NZ_JBHSKF010000005.1"/>
</dbReference>
<dbReference type="InterPro" id="IPR010982">
    <property type="entry name" value="Lambda_DNA-bd_dom_sf"/>
</dbReference>
<protein>
    <submittedName>
        <fullName evidence="2">Scr1 family TA system antitoxin-like transcriptional regulator</fullName>
    </submittedName>
</protein>
<dbReference type="Proteomes" id="UP001596157">
    <property type="component" value="Unassembled WGS sequence"/>
</dbReference>
<dbReference type="Gene3D" id="1.10.260.40">
    <property type="entry name" value="lambda repressor-like DNA-binding domains"/>
    <property type="match status" value="1"/>
</dbReference>
<dbReference type="InterPro" id="IPR043917">
    <property type="entry name" value="DUF5753"/>
</dbReference>
<dbReference type="InterPro" id="IPR001387">
    <property type="entry name" value="Cro/C1-type_HTH"/>
</dbReference>
<name>A0ABW0EQF5_9PSEU</name>
<proteinExistence type="predicted"/>
<dbReference type="Pfam" id="PF13560">
    <property type="entry name" value="HTH_31"/>
    <property type="match status" value="1"/>
</dbReference>
<dbReference type="Pfam" id="PF19054">
    <property type="entry name" value="DUF5753"/>
    <property type="match status" value="1"/>
</dbReference>
<dbReference type="PROSITE" id="PS50943">
    <property type="entry name" value="HTH_CROC1"/>
    <property type="match status" value="1"/>
</dbReference>
<organism evidence="2 3">
    <name type="scientific">Actinokineospora guangxiensis</name>
    <dbReference type="NCBI Taxonomy" id="1490288"/>
    <lineage>
        <taxon>Bacteria</taxon>
        <taxon>Bacillati</taxon>
        <taxon>Actinomycetota</taxon>
        <taxon>Actinomycetes</taxon>
        <taxon>Pseudonocardiales</taxon>
        <taxon>Pseudonocardiaceae</taxon>
        <taxon>Actinokineospora</taxon>
    </lineage>
</organism>
<dbReference type="EMBL" id="JBHSKF010000005">
    <property type="protein sequence ID" value="MFC5288126.1"/>
    <property type="molecule type" value="Genomic_DNA"/>
</dbReference>
<keyword evidence="3" id="KW-1185">Reference proteome</keyword>
<dbReference type="CDD" id="cd00093">
    <property type="entry name" value="HTH_XRE"/>
    <property type="match status" value="1"/>
</dbReference>
<accession>A0ABW0EQF5</accession>